<dbReference type="STRING" id="1408254.T458_15790"/>
<feature type="transmembrane region" description="Helical" evidence="10">
    <location>
        <begin position="97"/>
        <end position="118"/>
    </location>
</feature>
<evidence type="ECO:0000256" key="1">
    <source>
        <dbReference type="ARBA" id="ARBA00004651"/>
    </source>
</evidence>
<keyword evidence="10" id="KW-0915">Sodium</keyword>
<dbReference type="HOGENOM" id="CLU_114342_2_3_9"/>
<dbReference type="Proteomes" id="UP000017973">
    <property type="component" value="Unassembled WGS sequence"/>
</dbReference>
<dbReference type="GO" id="GO:0046872">
    <property type="term" value="F:metal ion binding"/>
    <property type="evidence" value="ECO:0007669"/>
    <property type="project" value="UniProtKB-KW"/>
</dbReference>
<evidence type="ECO:0000256" key="5">
    <source>
        <dbReference type="ARBA" id="ARBA00023136"/>
    </source>
</evidence>
<dbReference type="eggNOG" id="COG0239">
    <property type="taxonomic scope" value="Bacteria"/>
</dbReference>
<evidence type="ECO:0000256" key="2">
    <source>
        <dbReference type="ARBA" id="ARBA00022475"/>
    </source>
</evidence>
<keyword evidence="5 10" id="KW-0472">Membrane</keyword>
<feature type="binding site" evidence="10">
    <location>
        <position position="72"/>
    </location>
    <ligand>
        <name>Na(+)</name>
        <dbReference type="ChEBI" id="CHEBI:29101"/>
        <note>structural</note>
    </ligand>
</feature>
<comment type="function">
    <text evidence="9 10">Fluoride-specific ion channel. Important for reducing fluoride concentration in the cell, thus reducing its toxicity.</text>
</comment>
<feature type="transmembrane region" description="Helical" evidence="10">
    <location>
        <begin position="63"/>
        <end position="85"/>
    </location>
</feature>
<dbReference type="GO" id="GO:0140114">
    <property type="term" value="P:cellular detoxification of fluoride"/>
    <property type="evidence" value="ECO:0007669"/>
    <property type="project" value="UniProtKB-UniRule"/>
</dbReference>
<evidence type="ECO:0000313" key="12">
    <source>
        <dbReference type="Proteomes" id="UP000017973"/>
    </source>
</evidence>
<dbReference type="EMBL" id="AYJU01000017">
    <property type="protein sequence ID" value="EST52437.1"/>
    <property type="molecule type" value="Genomic_DNA"/>
</dbReference>
<keyword evidence="10" id="KW-0479">Metal-binding</keyword>
<dbReference type="PANTHER" id="PTHR28259:SF1">
    <property type="entry name" value="FLUORIDE EXPORT PROTEIN 1-RELATED"/>
    <property type="match status" value="1"/>
</dbReference>
<comment type="caution">
    <text evidence="11">The sequence shown here is derived from an EMBL/GenBank/DDBJ whole genome shotgun (WGS) entry which is preliminary data.</text>
</comment>
<sequence>MISWVAVAVGGAIGSLFRYGLSLLANQPGWSLGTWLANVLGSFCIGMLAVWGKERGLLSPEWYLLFATGVMGGFTTFSTFSLEVVSFWGEGHYWRGIMYLSASVIAGLLSCGAGIWLARQISGTA</sequence>
<proteinExistence type="inferred from homology"/>
<feature type="transmembrane region" description="Helical" evidence="10">
    <location>
        <begin position="30"/>
        <end position="51"/>
    </location>
</feature>
<organism evidence="11 12">
    <name type="scientific">Brevibacillus panacihumi W25</name>
    <dbReference type="NCBI Taxonomy" id="1408254"/>
    <lineage>
        <taxon>Bacteria</taxon>
        <taxon>Bacillati</taxon>
        <taxon>Bacillota</taxon>
        <taxon>Bacilli</taxon>
        <taxon>Bacillales</taxon>
        <taxon>Paenibacillaceae</taxon>
        <taxon>Brevibacillus</taxon>
    </lineage>
</organism>
<reference evidence="11 12" key="1">
    <citation type="journal article" date="2014" name="Genome Announc.">
        <title>Draft Genome Sequence of Brevibacillus panacihumi Strain W25, a Halotolerant Hydrocarbon-Degrading Bacterium.</title>
        <authorList>
            <person name="Wang X."/>
            <person name="Jin D."/>
            <person name="Zhou L."/>
            <person name="Wu L."/>
            <person name="An W."/>
            <person name="Chen Y."/>
            <person name="Zhao L."/>
        </authorList>
    </citation>
    <scope>NUCLEOTIDE SEQUENCE [LARGE SCALE GENOMIC DNA]</scope>
    <source>
        <strain evidence="11 12">W25</strain>
    </source>
</reference>
<evidence type="ECO:0000256" key="7">
    <source>
        <dbReference type="ARBA" id="ARBA00035120"/>
    </source>
</evidence>
<dbReference type="PANTHER" id="PTHR28259">
    <property type="entry name" value="FLUORIDE EXPORT PROTEIN 1-RELATED"/>
    <property type="match status" value="1"/>
</dbReference>
<feature type="binding site" evidence="10">
    <location>
        <position position="75"/>
    </location>
    <ligand>
        <name>Na(+)</name>
        <dbReference type="ChEBI" id="CHEBI:29101"/>
        <note>structural</note>
    </ligand>
</feature>
<protein>
    <recommendedName>
        <fullName evidence="10">Fluoride-specific ion channel FluC</fullName>
    </recommendedName>
</protein>
<dbReference type="RefSeq" id="WP_023557033.1">
    <property type="nucleotide sequence ID" value="NZ_KI629785.1"/>
</dbReference>
<evidence type="ECO:0000256" key="10">
    <source>
        <dbReference type="HAMAP-Rule" id="MF_00454"/>
    </source>
</evidence>
<dbReference type="InterPro" id="IPR003691">
    <property type="entry name" value="FluC"/>
</dbReference>
<keyword evidence="12" id="KW-1185">Reference proteome</keyword>
<dbReference type="NCBIfam" id="TIGR00494">
    <property type="entry name" value="crcB"/>
    <property type="match status" value="1"/>
</dbReference>
<gene>
    <name evidence="10" type="primary">fluC</name>
    <name evidence="10" type="synonym">crcB</name>
    <name evidence="11" type="ORF">T458_15790</name>
</gene>
<dbReference type="HAMAP" id="MF_00454">
    <property type="entry name" value="FluC"/>
    <property type="match status" value="1"/>
</dbReference>
<evidence type="ECO:0000256" key="6">
    <source>
        <dbReference type="ARBA" id="ARBA00023303"/>
    </source>
</evidence>
<evidence type="ECO:0000256" key="8">
    <source>
        <dbReference type="ARBA" id="ARBA00035585"/>
    </source>
</evidence>
<keyword evidence="10" id="KW-0406">Ion transport</keyword>
<evidence type="ECO:0000313" key="11">
    <source>
        <dbReference type="EMBL" id="EST52437.1"/>
    </source>
</evidence>
<comment type="subcellular location">
    <subcellularLocation>
        <location evidence="1 10">Cell membrane</location>
        <topology evidence="1 10">Multi-pass membrane protein</topology>
    </subcellularLocation>
</comment>
<dbReference type="GO" id="GO:0062054">
    <property type="term" value="F:fluoride channel activity"/>
    <property type="evidence" value="ECO:0007669"/>
    <property type="project" value="UniProtKB-UniRule"/>
</dbReference>
<keyword evidence="4 10" id="KW-1133">Transmembrane helix</keyword>
<comment type="similarity">
    <text evidence="7 10">Belongs to the fluoride channel Fluc/FEX (TC 1.A.43) family.</text>
</comment>
<dbReference type="Pfam" id="PF02537">
    <property type="entry name" value="CRCB"/>
    <property type="match status" value="1"/>
</dbReference>
<dbReference type="PATRIC" id="fig|1408254.3.peg.3092"/>
<keyword evidence="10" id="KW-0813">Transport</keyword>
<keyword evidence="2 10" id="KW-1003">Cell membrane</keyword>
<evidence type="ECO:0000256" key="9">
    <source>
        <dbReference type="ARBA" id="ARBA00049940"/>
    </source>
</evidence>
<evidence type="ECO:0000256" key="4">
    <source>
        <dbReference type="ARBA" id="ARBA00022989"/>
    </source>
</evidence>
<dbReference type="AlphaFoldDB" id="V6M255"/>
<keyword evidence="3 10" id="KW-0812">Transmembrane</keyword>
<evidence type="ECO:0000256" key="3">
    <source>
        <dbReference type="ARBA" id="ARBA00022692"/>
    </source>
</evidence>
<name>V6M255_9BACL</name>
<comment type="activity regulation">
    <text evidence="10">Na(+) is not transported, but it plays an essential structural role and its presence is essential for fluoride channel function.</text>
</comment>
<accession>V6M255</accession>
<keyword evidence="6 10" id="KW-0407">Ion channel</keyword>
<comment type="catalytic activity">
    <reaction evidence="8">
        <text>fluoride(in) = fluoride(out)</text>
        <dbReference type="Rhea" id="RHEA:76159"/>
        <dbReference type="ChEBI" id="CHEBI:17051"/>
    </reaction>
    <physiologicalReaction direction="left-to-right" evidence="8">
        <dbReference type="Rhea" id="RHEA:76160"/>
    </physiologicalReaction>
</comment>
<dbReference type="GO" id="GO:0005886">
    <property type="term" value="C:plasma membrane"/>
    <property type="evidence" value="ECO:0007669"/>
    <property type="project" value="UniProtKB-SubCell"/>
</dbReference>